<feature type="chain" id="PRO_5002130461" evidence="1">
    <location>
        <begin position="20"/>
        <end position="94"/>
    </location>
</feature>
<dbReference type="RefSeq" id="WP_039406898.1">
    <property type="nucleotide sequence ID" value="NZ_CP094242.1"/>
</dbReference>
<protein>
    <submittedName>
        <fullName evidence="4">PepSY domain-containing protein</fullName>
    </submittedName>
</protein>
<evidence type="ECO:0000313" key="6">
    <source>
        <dbReference type="Proteomes" id="UP000829504"/>
    </source>
</evidence>
<feature type="domain" description="PepSY" evidence="2">
    <location>
        <begin position="4"/>
        <end position="90"/>
    </location>
</feature>
<sequence>MKKLLLTAIVALSAAVAGANDYIEHQIYSDKNFEQNRTKAIRMLEQRGYRVHDIDADDYRGRPVLDVEAYKGGREYDIKLSYPDLRIIKERIDY</sequence>
<dbReference type="Proteomes" id="UP000031390">
    <property type="component" value="Unassembled WGS sequence"/>
</dbReference>
<evidence type="ECO:0000256" key="1">
    <source>
        <dbReference type="SAM" id="SignalP"/>
    </source>
</evidence>
<dbReference type="PATRIC" id="fig|1056807.3.peg.1029"/>
<keyword evidence="6" id="KW-1185">Reference proteome</keyword>
<dbReference type="Proteomes" id="UP000829504">
    <property type="component" value="Chromosome"/>
</dbReference>
<dbReference type="InterPro" id="IPR025711">
    <property type="entry name" value="PepSY"/>
</dbReference>
<dbReference type="Pfam" id="PF13670">
    <property type="entry name" value="PepSY_2"/>
    <property type="match status" value="1"/>
</dbReference>
<accession>A0A0C1EA27</accession>
<dbReference type="AlphaFoldDB" id="A0A0C1EA27"/>
<reference evidence="3 5" key="1">
    <citation type="submission" date="2014-12" db="EMBL/GenBank/DDBJ databases">
        <title>Genome sequence of Morococcus cerebrosus.</title>
        <authorList>
            <person name="Shin S.-K."/>
            <person name="Yi H."/>
        </authorList>
    </citation>
    <scope>NUCLEOTIDE SEQUENCE [LARGE SCALE GENOMIC DNA]</scope>
    <source>
        <strain evidence="3 5">CIP 81.93</strain>
    </source>
</reference>
<evidence type="ECO:0000259" key="2">
    <source>
        <dbReference type="Pfam" id="PF13670"/>
    </source>
</evidence>
<dbReference type="EMBL" id="JUFZ01000040">
    <property type="protein sequence ID" value="KIC08939.1"/>
    <property type="molecule type" value="Genomic_DNA"/>
</dbReference>
<organism evidence="3 5">
    <name type="scientific">Morococcus cerebrosus</name>
    <dbReference type="NCBI Taxonomy" id="1056807"/>
    <lineage>
        <taxon>Bacteria</taxon>
        <taxon>Pseudomonadati</taxon>
        <taxon>Pseudomonadota</taxon>
        <taxon>Betaproteobacteria</taxon>
        <taxon>Neisseriales</taxon>
        <taxon>Neisseriaceae</taxon>
        <taxon>Morococcus</taxon>
    </lineage>
</organism>
<evidence type="ECO:0000313" key="5">
    <source>
        <dbReference type="Proteomes" id="UP000031390"/>
    </source>
</evidence>
<reference evidence="4 6" key="2">
    <citation type="submission" date="2022-03" db="EMBL/GenBank/DDBJ databases">
        <title>Genome sequencing of Morococcus cerebrosus.</title>
        <authorList>
            <person name="Baek M.-G."/>
            <person name="Yi H."/>
        </authorList>
    </citation>
    <scope>NUCLEOTIDE SEQUENCE [LARGE SCALE GENOMIC DNA]</scope>
    <source>
        <strain evidence="4 6">CIP 81.93</strain>
    </source>
</reference>
<evidence type="ECO:0000313" key="4">
    <source>
        <dbReference type="EMBL" id="UNV86596.1"/>
    </source>
</evidence>
<keyword evidence="1" id="KW-0732">Signal</keyword>
<proteinExistence type="predicted"/>
<evidence type="ECO:0000313" key="3">
    <source>
        <dbReference type="EMBL" id="KIC08939.1"/>
    </source>
</evidence>
<name>A0A0C1EA27_9NEIS</name>
<feature type="signal peptide" evidence="1">
    <location>
        <begin position="1"/>
        <end position="19"/>
    </location>
</feature>
<dbReference type="EMBL" id="CP094242">
    <property type="protein sequence ID" value="UNV86596.1"/>
    <property type="molecule type" value="Genomic_DNA"/>
</dbReference>
<gene>
    <name evidence="3" type="ORF">MCC93_10660</name>
    <name evidence="4" type="ORF">MON37_07845</name>
</gene>